<comment type="caution">
    <text evidence="2">The sequence shown here is derived from an EMBL/GenBank/DDBJ whole genome shotgun (WGS) entry which is preliminary data.</text>
</comment>
<dbReference type="EMBL" id="JANPWB010000009">
    <property type="protein sequence ID" value="KAJ1154942.1"/>
    <property type="molecule type" value="Genomic_DNA"/>
</dbReference>
<name>A0AAV7RT43_PLEWA</name>
<feature type="compositionally biased region" description="Low complexity" evidence="1">
    <location>
        <begin position="86"/>
        <end position="95"/>
    </location>
</feature>
<accession>A0AAV7RT43</accession>
<organism evidence="2 3">
    <name type="scientific">Pleurodeles waltl</name>
    <name type="common">Iberian ribbed newt</name>
    <dbReference type="NCBI Taxonomy" id="8319"/>
    <lineage>
        <taxon>Eukaryota</taxon>
        <taxon>Metazoa</taxon>
        <taxon>Chordata</taxon>
        <taxon>Craniata</taxon>
        <taxon>Vertebrata</taxon>
        <taxon>Euteleostomi</taxon>
        <taxon>Amphibia</taxon>
        <taxon>Batrachia</taxon>
        <taxon>Caudata</taxon>
        <taxon>Salamandroidea</taxon>
        <taxon>Salamandridae</taxon>
        <taxon>Pleurodelinae</taxon>
        <taxon>Pleurodeles</taxon>
    </lineage>
</organism>
<gene>
    <name evidence="2" type="ORF">NDU88_007681</name>
</gene>
<dbReference type="Proteomes" id="UP001066276">
    <property type="component" value="Chromosome 5"/>
</dbReference>
<sequence>MRPSVGRGQAADHNGCAAVKLLRQLPNNWQERAARTRRHAGKGGGASSPDLRPGKWRRRALGRSSARLREARPPLELRADLGAALGAAQPGGAPEALDDPDTLRQVERGNRGGDETDLVGGGGPSPQPCVQWCGSDESGRRGDGPTSKKRAPATPRGGRVAVADLILGGRLVPSSGPGRLRPDWRRRAAPWKRTDLV</sequence>
<keyword evidence="3" id="KW-1185">Reference proteome</keyword>
<reference evidence="2" key="1">
    <citation type="journal article" date="2022" name="bioRxiv">
        <title>Sequencing and chromosome-scale assembly of the giantPleurodeles waltlgenome.</title>
        <authorList>
            <person name="Brown T."/>
            <person name="Elewa A."/>
            <person name="Iarovenko S."/>
            <person name="Subramanian E."/>
            <person name="Araus A.J."/>
            <person name="Petzold A."/>
            <person name="Susuki M."/>
            <person name="Suzuki K.-i.T."/>
            <person name="Hayashi T."/>
            <person name="Toyoda A."/>
            <person name="Oliveira C."/>
            <person name="Osipova E."/>
            <person name="Leigh N.D."/>
            <person name="Simon A."/>
            <person name="Yun M.H."/>
        </authorList>
    </citation>
    <scope>NUCLEOTIDE SEQUENCE</scope>
    <source>
        <strain evidence="2">20211129_DDA</strain>
        <tissue evidence="2">Liver</tissue>
    </source>
</reference>
<evidence type="ECO:0000313" key="3">
    <source>
        <dbReference type="Proteomes" id="UP001066276"/>
    </source>
</evidence>
<evidence type="ECO:0000313" key="2">
    <source>
        <dbReference type="EMBL" id="KAJ1154942.1"/>
    </source>
</evidence>
<feature type="compositionally biased region" description="Basic and acidic residues" evidence="1">
    <location>
        <begin position="101"/>
        <end position="114"/>
    </location>
</feature>
<dbReference type="AlphaFoldDB" id="A0AAV7RT43"/>
<feature type="compositionally biased region" description="Basic and acidic residues" evidence="1">
    <location>
        <begin position="180"/>
        <end position="197"/>
    </location>
</feature>
<feature type="region of interest" description="Disordered" evidence="1">
    <location>
        <begin position="86"/>
        <end position="197"/>
    </location>
</feature>
<feature type="region of interest" description="Disordered" evidence="1">
    <location>
        <begin position="27"/>
        <end position="74"/>
    </location>
</feature>
<evidence type="ECO:0000256" key="1">
    <source>
        <dbReference type="SAM" id="MobiDB-lite"/>
    </source>
</evidence>
<protein>
    <submittedName>
        <fullName evidence="2">Uncharacterized protein</fullName>
    </submittedName>
</protein>
<proteinExistence type="predicted"/>